<evidence type="ECO:0000256" key="2">
    <source>
        <dbReference type="ARBA" id="ARBA00023315"/>
    </source>
</evidence>
<feature type="domain" description="N-acetyltransferase" evidence="3">
    <location>
        <begin position="4"/>
        <end position="168"/>
    </location>
</feature>
<comment type="caution">
    <text evidence="4">The sequence shown here is derived from an EMBL/GenBank/DDBJ whole genome shotgun (WGS) entry which is preliminary data.</text>
</comment>
<dbReference type="PANTHER" id="PTHR43072">
    <property type="entry name" value="N-ACETYLTRANSFERASE"/>
    <property type="match status" value="1"/>
</dbReference>
<dbReference type="RefSeq" id="WP_058622909.1">
    <property type="nucleotide sequence ID" value="NZ_LDRT01000023.1"/>
</dbReference>
<dbReference type="EMBL" id="LDRT01000023">
    <property type="protein sequence ID" value="KTR95836.1"/>
    <property type="molecule type" value="Genomic_DNA"/>
</dbReference>
<dbReference type="PANTHER" id="PTHR43072:SF23">
    <property type="entry name" value="UPF0039 PROTEIN C11D3.02C"/>
    <property type="match status" value="1"/>
</dbReference>
<dbReference type="AlphaFoldDB" id="A0A147EZD4"/>
<protein>
    <submittedName>
        <fullName evidence="4">Phosphinothricin acetyltransferase</fullName>
    </submittedName>
</protein>
<dbReference type="Pfam" id="PF00583">
    <property type="entry name" value="Acetyltransf_1"/>
    <property type="match status" value="1"/>
</dbReference>
<proteinExistence type="predicted"/>
<organism evidence="4 5">
    <name type="scientific">Microbacterium testaceum</name>
    <name type="common">Aureobacterium testaceum</name>
    <name type="synonym">Brevibacterium testaceum</name>
    <dbReference type="NCBI Taxonomy" id="2033"/>
    <lineage>
        <taxon>Bacteria</taxon>
        <taxon>Bacillati</taxon>
        <taxon>Actinomycetota</taxon>
        <taxon>Actinomycetes</taxon>
        <taxon>Micrococcales</taxon>
        <taxon>Microbacteriaceae</taxon>
        <taxon>Microbacterium</taxon>
    </lineage>
</organism>
<reference evidence="4 5" key="1">
    <citation type="journal article" date="2016" name="Front. Microbiol.">
        <title>Genomic Resource of Rice Seed Associated Bacteria.</title>
        <authorList>
            <person name="Midha S."/>
            <person name="Bansal K."/>
            <person name="Sharma S."/>
            <person name="Kumar N."/>
            <person name="Patil P.P."/>
            <person name="Chaudhry V."/>
            <person name="Patil P.B."/>
        </authorList>
    </citation>
    <scope>NUCLEOTIDE SEQUENCE [LARGE SCALE GENOMIC DNA]</scope>
    <source>
        <strain evidence="4 5">NS220</strain>
    </source>
</reference>
<sequence length="172" mass="18796">MSSVLIRSMTAADWAAVESIYREGIATGNATFETDPPTWPAFDSGKLTLGRLVAEDTAGSVLGWVAASPVSSREVYRGVVEHSVYVANRARGHRIGSGLLAAFLNAADAAGIWTIQSSIFPENTASLALHDRAGFRRVGHRERIAHMTYGPWSGQWRDTVIVERRRRDVKNS</sequence>
<evidence type="ECO:0000259" key="3">
    <source>
        <dbReference type="PROSITE" id="PS51186"/>
    </source>
</evidence>
<keyword evidence="1 4" id="KW-0808">Transferase</keyword>
<keyword evidence="2" id="KW-0012">Acyltransferase</keyword>
<accession>A0A147EZD4</accession>
<dbReference type="InterPro" id="IPR016181">
    <property type="entry name" value="Acyl_CoA_acyltransferase"/>
</dbReference>
<dbReference type="GO" id="GO:0016747">
    <property type="term" value="F:acyltransferase activity, transferring groups other than amino-acyl groups"/>
    <property type="evidence" value="ECO:0007669"/>
    <property type="project" value="InterPro"/>
</dbReference>
<dbReference type="SUPFAM" id="SSF55729">
    <property type="entry name" value="Acyl-CoA N-acyltransferases (Nat)"/>
    <property type="match status" value="1"/>
</dbReference>
<evidence type="ECO:0000256" key="1">
    <source>
        <dbReference type="ARBA" id="ARBA00022679"/>
    </source>
</evidence>
<dbReference type="OrthoDB" id="3173333at2"/>
<dbReference type="Proteomes" id="UP000075025">
    <property type="component" value="Unassembled WGS sequence"/>
</dbReference>
<dbReference type="PATRIC" id="fig|2033.6.peg.1772"/>
<dbReference type="PROSITE" id="PS51186">
    <property type="entry name" value="GNAT"/>
    <property type="match status" value="1"/>
</dbReference>
<dbReference type="Gene3D" id="3.40.630.30">
    <property type="match status" value="1"/>
</dbReference>
<gene>
    <name evidence="4" type="ORF">NS220_04605</name>
</gene>
<dbReference type="InterPro" id="IPR000182">
    <property type="entry name" value="GNAT_dom"/>
</dbReference>
<evidence type="ECO:0000313" key="5">
    <source>
        <dbReference type="Proteomes" id="UP000075025"/>
    </source>
</evidence>
<name>A0A147EZD4_MICTE</name>
<evidence type="ECO:0000313" key="4">
    <source>
        <dbReference type="EMBL" id="KTR95836.1"/>
    </source>
</evidence>